<sequence length="137" mass="14271">MRAPTTLVSLALICLMLAGCAAVTSAPAGTLKVGKASVTLSREWSNVSAIAPALADSVAAMDYQRVEILRPRPGKFKDRSAVRFDLTAQTSDGLEISGTALVAEQAGRIHIILYLAPAEHYFGASLADVESVIASVG</sequence>
<evidence type="ECO:0000313" key="2">
    <source>
        <dbReference type="EMBL" id="OYW98465.1"/>
    </source>
</evidence>
<name>A0A258CSL7_CAUVI</name>
<organism evidence="2 3">
    <name type="scientific">Caulobacter vibrioides</name>
    <name type="common">Caulobacter crescentus</name>
    <dbReference type="NCBI Taxonomy" id="155892"/>
    <lineage>
        <taxon>Bacteria</taxon>
        <taxon>Pseudomonadati</taxon>
        <taxon>Pseudomonadota</taxon>
        <taxon>Alphaproteobacteria</taxon>
        <taxon>Caulobacterales</taxon>
        <taxon>Caulobacteraceae</taxon>
        <taxon>Caulobacter</taxon>
    </lineage>
</organism>
<proteinExistence type="predicted"/>
<reference evidence="2 3" key="1">
    <citation type="submission" date="2017-03" db="EMBL/GenBank/DDBJ databases">
        <title>Lifting the veil on microbial sulfur biogeochemistry in mining wastewaters.</title>
        <authorList>
            <person name="Kantor R.S."/>
            <person name="Colenbrander Nelson T."/>
            <person name="Marshall S."/>
            <person name="Bennett D."/>
            <person name="Apte S."/>
            <person name="Camacho D."/>
            <person name="Thomas B.C."/>
            <person name="Warren L.A."/>
            <person name="Banfield J.F."/>
        </authorList>
    </citation>
    <scope>NUCLEOTIDE SEQUENCE [LARGE SCALE GENOMIC DNA]</scope>
    <source>
        <strain evidence="2">32-67-7</strain>
    </source>
</reference>
<evidence type="ECO:0008006" key="4">
    <source>
        <dbReference type="Google" id="ProtNLM"/>
    </source>
</evidence>
<dbReference type="AlphaFoldDB" id="A0A258CSL7"/>
<gene>
    <name evidence="2" type="ORF">B7Z12_19810</name>
</gene>
<keyword evidence="1" id="KW-0732">Signal</keyword>
<dbReference type="PROSITE" id="PS51257">
    <property type="entry name" value="PROKAR_LIPOPROTEIN"/>
    <property type="match status" value="1"/>
</dbReference>
<accession>A0A258CSL7</accession>
<evidence type="ECO:0000256" key="1">
    <source>
        <dbReference type="SAM" id="SignalP"/>
    </source>
</evidence>
<dbReference type="Proteomes" id="UP000215616">
    <property type="component" value="Unassembled WGS sequence"/>
</dbReference>
<protein>
    <recommendedName>
        <fullName evidence="4">Lipoprotein</fullName>
    </recommendedName>
</protein>
<feature type="signal peptide" evidence="1">
    <location>
        <begin position="1"/>
        <end position="21"/>
    </location>
</feature>
<comment type="caution">
    <text evidence="2">The sequence shown here is derived from an EMBL/GenBank/DDBJ whole genome shotgun (WGS) entry which is preliminary data.</text>
</comment>
<dbReference type="EMBL" id="NCDQ01000502">
    <property type="protein sequence ID" value="OYW98465.1"/>
    <property type="molecule type" value="Genomic_DNA"/>
</dbReference>
<evidence type="ECO:0000313" key="3">
    <source>
        <dbReference type="Proteomes" id="UP000215616"/>
    </source>
</evidence>
<feature type="chain" id="PRO_5012107190" description="Lipoprotein" evidence="1">
    <location>
        <begin position="22"/>
        <end position="137"/>
    </location>
</feature>